<sequence>MRGISLTAGRRWWVGCLLFAAALLGGCASTVTSEVTAFRQADWTNDAPRTYAFETAAAQAGDLERRTYQDWIARALQAHGFTPAPRPQARYVVGFDFDATPRTVHVRETVYPDPYFPGPFYRSWPGYWGPYGPWGWPGYWPPYMVERDIQLTQFALRVSLTEARGGKRVYQVTALHEATAGVSMAAVMPYLVRSAFAEFPARSGQPRQVTLEVEKK</sequence>
<keyword evidence="2" id="KW-1185">Reference proteome</keyword>
<evidence type="ECO:0000313" key="1">
    <source>
        <dbReference type="EMBL" id="TMS56918.1"/>
    </source>
</evidence>
<comment type="caution">
    <text evidence="1">The sequence shown here is derived from an EMBL/GenBank/DDBJ whole genome shotgun (WGS) entry which is preliminary data.</text>
</comment>
<gene>
    <name evidence="1" type="ORF">MW7_017295</name>
</gene>
<protein>
    <submittedName>
        <fullName evidence="1">DUF4136 domain-containing protein</fullName>
    </submittedName>
</protein>
<reference evidence="1" key="1">
    <citation type="submission" date="2019-05" db="EMBL/GenBank/DDBJ databases">
        <title>Revised genome assembly of Burkholderiaceae (previously Ralstonia) sp. PBA.</title>
        <authorList>
            <person name="Gan H.M."/>
        </authorList>
    </citation>
    <scope>NUCLEOTIDE SEQUENCE</scope>
    <source>
        <strain evidence="1">PBA</strain>
    </source>
</reference>
<organism evidence="1 2">
    <name type="scientific">Imbroritus primus</name>
    <dbReference type="NCBI Taxonomy" id="3058603"/>
    <lineage>
        <taxon>Bacteria</taxon>
        <taxon>Pseudomonadati</taxon>
        <taxon>Pseudomonadota</taxon>
        <taxon>Betaproteobacteria</taxon>
        <taxon>Burkholderiales</taxon>
        <taxon>Burkholderiaceae</taxon>
        <taxon>Imbroritus</taxon>
    </lineage>
</organism>
<accession>A0ACD3SL30</accession>
<dbReference type="EMBL" id="AKCV02000026">
    <property type="protein sequence ID" value="TMS56918.1"/>
    <property type="molecule type" value="Genomic_DNA"/>
</dbReference>
<proteinExistence type="predicted"/>
<name>A0ACD3SL30_9BURK</name>
<dbReference type="Proteomes" id="UP000004277">
    <property type="component" value="Unassembled WGS sequence"/>
</dbReference>
<evidence type="ECO:0000313" key="2">
    <source>
        <dbReference type="Proteomes" id="UP000004277"/>
    </source>
</evidence>